<evidence type="ECO:0000313" key="6">
    <source>
        <dbReference type="EMBL" id="STX61205.1"/>
    </source>
</evidence>
<dbReference type="PANTHER" id="PTHR12103">
    <property type="entry name" value="5'-NUCLEOTIDASE DOMAIN-CONTAINING"/>
    <property type="match status" value="1"/>
</dbReference>
<dbReference type="EMBL" id="UGOG01000001">
    <property type="protein sequence ID" value="STX61205.1"/>
    <property type="molecule type" value="Genomic_DNA"/>
</dbReference>
<dbReference type="Pfam" id="PF05761">
    <property type="entry name" value="5_nucleotid"/>
    <property type="match status" value="1"/>
</dbReference>
<evidence type="ECO:0000313" key="5">
    <source>
        <dbReference type="EMBL" id="KTD33964.1"/>
    </source>
</evidence>
<keyword evidence="4" id="KW-0460">Magnesium</keyword>
<keyword evidence="3" id="KW-0378">Hydrolase</keyword>
<evidence type="ECO:0000313" key="7">
    <source>
        <dbReference type="Proteomes" id="UP000054985"/>
    </source>
</evidence>
<keyword evidence="7" id="KW-1185">Reference proteome</keyword>
<accession>A0A378JR68</accession>
<dbReference type="Gene3D" id="3.40.50.1000">
    <property type="entry name" value="HAD superfamily/HAD-like"/>
    <property type="match status" value="2"/>
</dbReference>
<dbReference type="PIRSF" id="PIRSF017434">
    <property type="entry name" value="Purine_5'-nucleotidase"/>
    <property type="match status" value="1"/>
</dbReference>
<comment type="similarity">
    <text evidence="1">Belongs to the 5'(3')-deoxyribonucleotidase family.</text>
</comment>
<dbReference type="NCBIfam" id="TIGR02244">
    <property type="entry name" value="HAD-IG-Ncltidse"/>
    <property type="match status" value="1"/>
</dbReference>
<evidence type="ECO:0000313" key="8">
    <source>
        <dbReference type="Proteomes" id="UP000254040"/>
    </source>
</evidence>
<dbReference type="InterPro" id="IPR036412">
    <property type="entry name" value="HAD-like_sf"/>
</dbReference>
<dbReference type="STRING" id="39962.Lmor_1946"/>
<gene>
    <name evidence="5" type="ORF">Lmor_1946</name>
    <name evidence="6" type="ORF">NCTC12239_00110</name>
</gene>
<evidence type="ECO:0000256" key="2">
    <source>
        <dbReference type="ARBA" id="ARBA00022723"/>
    </source>
</evidence>
<reference evidence="5 7" key="1">
    <citation type="submission" date="2015-11" db="EMBL/GenBank/DDBJ databases">
        <title>Genomic analysis of 38 Legionella species identifies large and diverse effector repertoires.</title>
        <authorList>
            <person name="Burstein D."/>
            <person name="Amaro F."/>
            <person name="Zusman T."/>
            <person name="Lifshitz Z."/>
            <person name="Cohen O."/>
            <person name="Gilbert J.A."/>
            <person name="Pupko T."/>
            <person name="Shuman H.A."/>
            <person name="Segal G."/>
        </authorList>
    </citation>
    <scope>NUCLEOTIDE SEQUENCE [LARGE SCALE GENOMIC DNA]</scope>
    <source>
        <strain evidence="5 7">ATCC 43877</strain>
    </source>
</reference>
<name>A0A378JR68_9GAMM</name>
<dbReference type="Proteomes" id="UP000054985">
    <property type="component" value="Unassembled WGS sequence"/>
</dbReference>
<protein>
    <submittedName>
        <fullName evidence="6">Cytosolic IMP-GMP specific 5'-nucleotidase</fullName>
    </submittedName>
</protein>
<dbReference type="InterPro" id="IPR008380">
    <property type="entry name" value="HAD-SF_hydro_IG_5-nucl"/>
</dbReference>
<organism evidence="6 8">
    <name type="scientific">Legionella moravica</name>
    <dbReference type="NCBI Taxonomy" id="39962"/>
    <lineage>
        <taxon>Bacteria</taxon>
        <taxon>Pseudomonadati</taxon>
        <taxon>Pseudomonadota</taxon>
        <taxon>Gammaproteobacteria</taxon>
        <taxon>Legionellales</taxon>
        <taxon>Legionellaceae</taxon>
        <taxon>Legionella</taxon>
    </lineage>
</organism>
<dbReference type="CDD" id="cd07522">
    <property type="entry name" value="HAD_cN-II"/>
    <property type="match status" value="1"/>
</dbReference>
<dbReference type="GO" id="GO:0008253">
    <property type="term" value="F:5'-nucleotidase activity"/>
    <property type="evidence" value="ECO:0007669"/>
    <property type="project" value="TreeGrafter"/>
</dbReference>
<keyword evidence="2" id="KW-0479">Metal-binding</keyword>
<dbReference type="GO" id="GO:0046872">
    <property type="term" value="F:metal ion binding"/>
    <property type="evidence" value="ECO:0007669"/>
    <property type="project" value="UniProtKB-KW"/>
</dbReference>
<evidence type="ECO:0000256" key="1">
    <source>
        <dbReference type="ARBA" id="ARBA00009589"/>
    </source>
</evidence>
<evidence type="ECO:0000256" key="3">
    <source>
        <dbReference type="ARBA" id="ARBA00022801"/>
    </source>
</evidence>
<dbReference type="InterPro" id="IPR023214">
    <property type="entry name" value="HAD_sf"/>
</dbReference>
<dbReference type="EMBL" id="LNYN01000021">
    <property type="protein sequence ID" value="KTD33964.1"/>
    <property type="molecule type" value="Genomic_DNA"/>
</dbReference>
<reference evidence="6 8" key="2">
    <citation type="submission" date="2018-06" db="EMBL/GenBank/DDBJ databases">
        <authorList>
            <consortium name="Pathogen Informatics"/>
            <person name="Doyle S."/>
        </authorList>
    </citation>
    <scope>NUCLEOTIDE SEQUENCE [LARGE SCALE GENOMIC DNA]</scope>
    <source>
        <strain evidence="6 8">NCTC12239</strain>
    </source>
</reference>
<dbReference type="AlphaFoldDB" id="A0A378JR68"/>
<dbReference type="Proteomes" id="UP000254040">
    <property type="component" value="Unassembled WGS sequence"/>
</dbReference>
<proteinExistence type="inferred from homology"/>
<dbReference type="OrthoDB" id="5631558at2"/>
<evidence type="ECO:0000256" key="4">
    <source>
        <dbReference type="ARBA" id="ARBA00022842"/>
    </source>
</evidence>
<dbReference type="PANTHER" id="PTHR12103:SF22">
    <property type="entry name" value="HAD-SUPERFAMILY HYDROLASE, SUBFAMILY IG, 5'-NUCLEOTIDASE"/>
    <property type="match status" value="1"/>
</dbReference>
<dbReference type="InterPro" id="IPR016695">
    <property type="entry name" value="Pur_nucleotidase"/>
</dbReference>
<sequence>MDAHKVFVNRIINMKKIKLIGLDMDHTLIRYNSEAFEALVYQLIKERLVELKQYPEAIKNLQFNYHDAIRGLVIDSKNGNILKLSRYGAIRQSYHGTKLISFNEQQKFYRSTYVDLSDPNYMAIDTSFSIAFCVLYGQLVDLKEAFPEEMPNYQTIALDVQYCVDKVHSDGSLKNLIIQDLDKYVIKEKAVVEGLKHFIRHGKKVFILTNSEYTYTKLLLDYAITPFLNKGETWRDLFEYVITLANKPRFFYDNLRFLSVNPENGTMTNVTGAITPGVYQGGNAKKFTEQLNVSGDEILYIGDHIYGDILRLKKDCNWRTALVVDELGQEIAAQLKALPTERKIVESMNVKKNLEQHYVNLCTRSIDEASREYDSQIHNLQVEISAIDLQISKLIQEQAKFYNPKWERVFRAGAEESYFAYQVDRFACIYMEKLSDFLEHSPITYFRAHRRLLAHDVEI</sequence>
<dbReference type="RefSeq" id="WP_028384000.1">
    <property type="nucleotide sequence ID" value="NZ_CAAAJG010000027.1"/>
</dbReference>
<dbReference type="SUPFAM" id="SSF56784">
    <property type="entry name" value="HAD-like"/>
    <property type="match status" value="1"/>
</dbReference>